<gene>
    <name evidence="3" type="ORF">H4W80_010626</name>
</gene>
<feature type="transmembrane region" description="Helical" evidence="1">
    <location>
        <begin position="90"/>
        <end position="114"/>
    </location>
</feature>
<keyword evidence="4" id="KW-1185">Reference proteome</keyword>
<feature type="transmembrane region" description="Helical" evidence="1">
    <location>
        <begin position="126"/>
        <end position="148"/>
    </location>
</feature>
<evidence type="ECO:0000313" key="3">
    <source>
        <dbReference type="EMBL" id="MBE1592368.1"/>
    </source>
</evidence>
<evidence type="ECO:0000256" key="1">
    <source>
        <dbReference type="SAM" id="Phobius"/>
    </source>
</evidence>
<keyword evidence="3" id="KW-0378">Hydrolase</keyword>
<keyword evidence="1" id="KW-0472">Membrane</keyword>
<feature type="transmembrane region" description="Helical" evidence="1">
    <location>
        <begin position="21"/>
        <end position="42"/>
    </location>
</feature>
<dbReference type="GO" id="GO:0006508">
    <property type="term" value="P:proteolysis"/>
    <property type="evidence" value="ECO:0007669"/>
    <property type="project" value="UniProtKB-KW"/>
</dbReference>
<feature type="transmembrane region" description="Helical" evidence="1">
    <location>
        <begin position="217"/>
        <end position="238"/>
    </location>
</feature>
<evidence type="ECO:0000259" key="2">
    <source>
        <dbReference type="Pfam" id="PF02517"/>
    </source>
</evidence>
<organism evidence="3 4">
    <name type="scientific">Nonomuraea angiospora</name>
    <dbReference type="NCBI Taxonomy" id="46172"/>
    <lineage>
        <taxon>Bacteria</taxon>
        <taxon>Bacillati</taxon>
        <taxon>Actinomycetota</taxon>
        <taxon>Actinomycetes</taxon>
        <taxon>Streptosporangiales</taxon>
        <taxon>Streptosporangiaceae</taxon>
        <taxon>Nonomuraea</taxon>
    </lineage>
</organism>
<dbReference type="InterPro" id="IPR003675">
    <property type="entry name" value="Rce1/LyrA-like_dom"/>
</dbReference>
<dbReference type="GO" id="GO:0008233">
    <property type="term" value="F:peptidase activity"/>
    <property type="evidence" value="ECO:0007669"/>
    <property type="project" value="UniProtKB-KW"/>
</dbReference>
<feature type="domain" description="CAAX prenyl protease 2/Lysostaphin resistance protein A-like" evidence="2">
    <location>
        <begin position="134"/>
        <end position="228"/>
    </location>
</feature>
<feature type="transmembrane region" description="Helical" evidence="1">
    <location>
        <begin position="250"/>
        <end position="271"/>
    </location>
</feature>
<protein>
    <submittedName>
        <fullName evidence="3">Membrane protease YdiL (CAAX protease family)</fullName>
    </submittedName>
</protein>
<dbReference type="RefSeq" id="WP_318787482.1">
    <property type="nucleotide sequence ID" value="NZ_JADBEK010000001.1"/>
</dbReference>
<comment type="caution">
    <text evidence="3">The sequence shown here is derived from an EMBL/GenBank/DDBJ whole genome shotgun (WGS) entry which is preliminary data.</text>
</comment>
<dbReference type="EMBL" id="JADBEK010000001">
    <property type="protein sequence ID" value="MBE1592368.1"/>
    <property type="molecule type" value="Genomic_DNA"/>
</dbReference>
<keyword evidence="1" id="KW-0812">Transmembrane</keyword>
<feature type="transmembrane region" description="Helical" evidence="1">
    <location>
        <begin position="194"/>
        <end position="210"/>
    </location>
</feature>
<sequence length="305" mass="32683">MEYQRVLAGDRRRVGRGVLAIILLVGGMFGLTFGAVQVAFRIDAALGLSGYTASIHVAAMLPIALLIPWSMLIQRWLYGVRAASLTSVRSVFRTAVFGKAMLVVLPLWAINLVVSNLVMGNTTTTWSTVGLASVFLVTLLLTPLQAAGEEYGFRGLVFRVAASWAKSPRVALLLGVAVSSVLFAVVHFSTDPWVNLYYLVFASTLAIITWRSGGLEIGIVIHAVNNTIGFLVLLVLHADFTAANDRSDGVGSAIMLLPCALHIAITASVWWQTRNSGPALTPGEGQIVEAARVVSRKHAGDTRVE</sequence>
<feature type="transmembrane region" description="Helical" evidence="1">
    <location>
        <begin position="48"/>
        <end position="69"/>
    </location>
</feature>
<reference evidence="3 4" key="1">
    <citation type="submission" date="2020-10" db="EMBL/GenBank/DDBJ databases">
        <title>Sequencing the genomes of 1000 actinobacteria strains.</title>
        <authorList>
            <person name="Klenk H.-P."/>
        </authorList>
    </citation>
    <scope>NUCLEOTIDE SEQUENCE [LARGE SCALE GENOMIC DNA]</scope>
    <source>
        <strain evidence="3 4">DSM 43173</strain>
    </source>
</reference>
<name>A0ABR9MHH9_9ACTN</name>
<dbReference type="Proteomes" id="UP000633509">
    <property type="component" value="Unassembled WGS sequence"/>
</dbReference>
<evidence type="ECO:0000313" key="4">
    <source>
        <dbReference type="Proteomes" id="UP000633509"/>
    </source>
</evidence>
<proteinExistence type="predicted"/>
<accession>A0ABR9MHH9</accession>
<dbReference type="Pfam" id="PF02517">
    <property type="entry name" value="Rce1-like"/>
    <property type="match status" value="1"/>
</dbReference>
<feature type="transmembrane region" description="Helical" evidence="1">
    <location>
        <begin position="169"/>
        <end position="188"/>
    </location>
</feature>
<keyword evidence="1" id="KW-1133">Transmembrane helix</keyword>
<keyword evidence="3" id="KW-0645">Protease</keyword>